<evidence type="ECO:0000256" key="2">
    <source>
        <dbReference type="ARBA" id="ARBA00004433"/>
    </source>
</evidence>
<proteinExistence type="predicted"/>
<sequence length="689" mass="78646">MKAKGTRRNYQHLWRWGMMLLGMWVICNAKEQLWVTVYYGVPVWKEADTTLFCASDAKAYDPEVHNVWATHACVPTDPNPQEIKLENMTENFNMWKNNMVEQMHEDIISLWDQSLKPCVKLTPLCVTLNCTDVLQNSTKTGGKNRTEEGEMKNCSYKITTEMRDKMQKVYSLFYKLDIEPIDNNTSGNGNYSRYRLISCNTSVITQACPKVTFEPIPIHYCAPAGFAILKCNDKKFNGSGPCNNVSTVQCTHGIRPTVSTQLLLNGSLAEEEIVIRSENFTNNVKNIIVQLNEAVEINCTRPNNNTRKSIHIGPGKALFDATDIIGDIRQAYCNINKEKWNETLERLVKKLEEQFNKTIKFEQPSGGDLEIMTHSFNCGGEFFYCNTTKLFKNSTWNETEGNITIPCRIKQIINMWQEVGKAMYAPPIRGQIRCSSNITGLILTRDGETNGTNETETFRPGGGNMKDNWRSELYKYKVVKIEPLGVAPTRAKRRVVQREKRAVGLGALFLGFLGAAGSTMGAASVTLTVQARILLSGIVQQQNNLLRAQHMLKLTVWGIKQLQARVLAVERYLHDQQLLGIWGCSGKLICTTTVPWNTSWSNKSLTEIWDNMTWKQWETEIDNYTGLIYTLLQESQTQQEKNEQELLELDKWASLWNWFSITNWLWYIKIFIIIIGGLIGLRIVLLYLL</sequence>
<dbReference type="GO" id="GO:0075512">
    <property type="term" value="P:clathrin-dependent endocytosis of virus by host cell"/>
    <property type="evidence" value="ECO:0007669"/>
    <property type="project" value="UniProtKB-KW"/>
</dbReference>
<keyword evidence="17 33" id="KW-1161">Viral attachment to host cell</keyword>
<dbReference type="GO" id="GO:0019062">
    <property type="term" value="P:virion attachment to host cell"/>
    <property type="evidence" value="ECO:0007669"/>
    <property type="project" value="UniProtKB-UniRule"/>
</dbReference>
<evidence type="ECO:0000256" key="8">
    <source>
        <dbReference type="ARBA" id="ARBA00022510"/>
    </source>
</evidence>
<keyword evidence="20 33" id="KW-0261">Viral envelope protein</keyword>
<protein>
    <recommendedName>
        <fullName evidence="33">Envelope glycoprotein gp160</fullName>
    </recommendedName>
    <component>
        <recommendedName>
            <fullName evidence="33">Surface protein gp120</fullName>
            <shortName evidence="33">SU</shortName>
        </recommendedName>
        <alternativeName>
            <fullName evidence="33">Glycoprotein 120</fullName>
            <shortName evidence="33">gp120</shortName>
        </alternativeName>
    </component>
    <component>
        <recommendedName>
            <fullName evidence="33">Transmembrane protein gp41</fullName>
            <shortName evidence="33">TM</shortName>
        </recommendedName>
    </component>
</protein>
<evidence type="ECO:0000259" key="34">
    <source>
        <dbReference type="Pfam" id="PF00516"/>
    </source>
</evidence>
<evidence type="ECO:0000256" key="6">
    <source>
        <dbReference type="ARBA" id="ARBA00004650"/>
    </source>
</evidence>
<keyword evidence="15 33" id="KW-0053">Apoptosis</keyword>
<keyword evidence="21" id="KW-1164">Virus endocytosis by host</keyword>
<keyword evidence="27" id="KW-1015">Disulfide bond</keyword>
<dbReference type="SUPFAM" id="SSF56502">
    <property type="entry name" value="gp120 core"/>
    <property type="match status" value="2"/>
</dbReference>
<dbReference type="InterPro" id="IPR000328">
    <property type="entry name" value="GP41-like"/>
</dbReference>
<evidence type="ECO:0000256" key="16">
    <source>
        <dbReference type="ARBA" id="ARBA00022729"/>
    </source>
</evidence>
<evidence type="ECO:0000256" key="20">
    <source>
        <dbReference type="ARBA" id="ARBA00022879"/>
    </source>
</evidence>
<evidence type="ECO:0000256" key="12">
    <source>
        <dbReference type="ARBA" id="ARBA00022595"/>
    </source>
</evidence>
<dbReference type="GO" id="GO:0005198">
    <property type="term" value="F:structural molecule activity"/>
    <property type="evidence" value="ECO:0007669"/>
    <property type="project" value="InterPro"/>
</dbReference>
<keyword evidence="12 33" id="KW-1162">Viral penetration into host cytoplasm</keyword>
<evidence type="ECO:0000256" key="15">
    <source>
        <dbReference type="ARBA" id="ARBA00022703"/>
    </source>
</evidence>
<dbReference type="GO" id="GO:0019031">
    <property type="term" value="C:viral envelope"/>
    <property type="evidence" value="ECO:0007669"/>
    <property type="project" value="UniProtKB-KW"/>
</dbReference>
<keyword evidence="19 33" id="KW-1043">Host membrane</keyword>
<name>A0A077H010_HV1</name>
<dbReference type="GO" id="GO:0044175">
    <property type="term" value="C:host cell endosome membrane"/>
    <property type="evidence" value="ECO:0007669"/>
    <property type="project" value="UniProtKB-SubCell"/>
</dbReference>
<evidence type="ECO:0000256" key="33">
    <source>
        <dbReference type="RuleBase" id="RU363095"/>
    </source>
</evidence>
<evidence type="ECO:0000256" key="3">
    <source>
        <dbReference type="ARBA" id="ARBA00004505"/>
    </source>
</evidence>
<keyword evidence="30" id="KW-0449">Lipoprotein</keyword>
<evidence type="ECO:0000256" key="30">
    <source>
        <dbReference type="ARBA" id="ARBA00023288"/>
    </source>
</evidence>
<evidence type="ECO:0000256" key="5">
    <source>
        <dbReference type="ARBA" id="ARBA00004578"/>
    </source>
</evidence>
<keyword evidence="26" id="KW-0564">Palmitate</keyword>
<keyword evidence="11 33" id="KW-0945">Host-virus interaction</keyword>
<dbReference type="FunFam" id="2.170.40.20:FF:000001">
    <property type="entry name" value="Envelope glycoprotein gp160"/>
    <property type="match status" value="1"/>
</dbReference>
<keyword evidence="9 33" id="KW-1032">Host cell membrane</keyword>
<evidence type="ECO:0000256" key="31">
    <source>
        <dbReference type="ARBA" id="ARBA00023296"/>
    </source>
</evidence>
<evidence type="ECO:0000256" key="29">
    <source>
        <dbReference type="ARBA" id="ARBA00023280"/>
    </source>
</evidence>
<evidence type="ECO:0000256" key="14">
    <source>
        <dbReference type="ARBA" id="ARBA00022692"/>
    </source>
</evidence>
<evidence type="ECO:0000256" key="27">
    <source>
        <dbReference type="ARBA" id="ARBA00023157"/>
    </source>
</evidence>
<gene>
    <name evidence="36" type="primary">env</name>
</gene>
<evidence type="ECO:0000256" key="23">
    <source>
        <dbReference type="ARBA" id="ARBA00023046"/>
    </source>
</evidence>
<dbReference type="FunFam" id="1.10.287.210:FF:000001">
    <property type="entry name" value="Envelope glycoprotein gp160"/>
    <property type="match status" value="1"/>
</dbReference>
<evidence type="ECO:0000256" key="18">
    <source>
        <dbReference type="ARBA" id="ARBA00022844"/>
    </source>
</evidence>
<dbReference type="Pfam" id="PF00516">
    <property type="entry name" value="GP120"/>
    <property type="match status" value="2"/>
</dbReference>
<dbReference type="InterPro" id="IPR036377">
    <property type="entry name" value="Gp120_core_sf"/>
</dbReference>
<keyword evidence="29" id="KW-0899">Viral immunoevasion</keyword>
<accession>A0A077H010</accession>
<keyword evidence="24" id="KW-0175">Coiled coil</keyword>
<dbReference type="FunFam" id="1.20.5.490:FF:000001">
    <property type="entry name" value="Envelope glycoprotein gp160"/>
    <property type="match status" value="1"/>
</dbReference>
<keyword evidence="8" id="KW-1170">Fusion of virus membrane with host endosomal membrane</keyword>
<evidence type="ECO:0000256" key="10">
    <source>
        <dbReference type="ARBA" id="ARBA00022570"/>
    </source>
</evidence>
<evidence type="ECO:0000256" key="24">
    <source>
        <dbReference type="ARBA" id="ARBA00023054"/>
    </source>
</evidence>
<dbReference type="GO" id="GO:0039654">
    <property type="term" value="P:fusion of virus membrane with host endosome membrane"/>
    <property type="evidence" value="ECO:0007669"/>
    <property type="project" value="UniProtKB-KW"/>
</dbReference>
<evidence type="ECO:0000256" key="25">
    <source>
        <dbReference type="ARBA" id="ARBA00023136"/>
    </source>
</evidence>
<feature type="transmembrane region" description="Helical" evidence="33">
    <location>
        <begin position="502"/>
        <end position="525"/>
    </location>
</feature>
<dbReference type="Pfam" id="PF00517">
    <property type="entry name" value="GP41"/>
    <property type="match status" value="1"/>
</dbReference>
<keyword evidence="14 33" id="KW-0812">Transmembrane</keyword>
<keyword evidence="10" id="KW-1165">Clathrin-mediated endocytosis of virus by host</keyword>
<keyword evidence="23 33" id="KW-1039">Host endosome</keyword>
<keyword evidence="31 33" id="KW-1160">Virus entry into host cell</keyword>
<keyword evidence="18 33" id="KW-0946">Virion</keyword>
<dbReference type="InterPro" id="IPR000777">
    <property type="entry name" value="HIV1_Gp120"/>
</dbReference>
<evidence type="ECO:0000259" key="35">
    <source>
        <dbReference type="Pfam" id="PF00517"/>
    </source>
</evidence>
<evidence type="ECO:0000256" key="21">
    <source>
        <dbReference type="ARBA" id="ARBA00022890"/>
    </source>
</evidence>
<feature type="domain" description="Human immunodeficiency virus 1 envelope glycoprotein Gp120" evidence="34">
    <location>
        <begin position="149"/>
        <end position="501"/>
    </location>
</feature>
<dbReference type="CDD" id="cd09909">
    <property type="entry name" value="HIV-1-like_HR1-HR2"/>
    <property type="match status" value="1"/>
</dbReference>
<evidence type="ECO:0000256" key="32">
    <source>
        <dbReference type="ARBA" id="ARBA00062028"/>
    </source>
</evidence>
<feature type="transmembrane region" description="Helical" evidence="33">
    <location>
        <begin position="664"/>
        <end position="688"/>
    </location>
</feature>
<keyword evidence="28" id="KW-0325">Glycoprotein</keyword>
<comment type="caution">
    <text evidence="33">Lacks conserved residue(s) required for the propagation of feature annotation.</text>
</comment>
<keyword evidence="16" id="KW-0732">Signal</keyword>
<dbReference type="GO" id="GO:0055036">
    <property type="term" value="C:virion membrane"/>
    <property type="evidence" value="ECO:0007669"/>
    <property type="project" value="UniProtKB-SubCell"/>
</dbReference>
<keyword evidence="25 33" id="KW-0472">Membrane</keyword>
<evidence type="ECO:0000256" key="26">
    <source>
        <dbReference type="ARBA" id="ARBA00023139"/>
    </source>
</evidence>
<reference evidence="36" key="1">
    <citation type="journal article" date="2014" name="Retrovirology">
        <title>Single genome analysis reveals genetic characteristics of Neuroadaptation across HIV-1 envelope.</title>
        <authorList>
            <person name="Evering T.H."/>
            <person name="Kamau E."/>
            <person name="St Bernard L."/>
            <person name="Farmer C.B."/>
            <person name="Kong X.P."/>
            <person name="Markowitz M."/>
        </authorList>
    </citation>
    <scope>NUCLEOTIDE SEQUENCE</scope>
    <source>
        <strain evidence="36">C030513G2</strain>
    </source>
</reference>
<evidence type="ECO:0000256" key="17">
    <source>
        <dbReference type="ARBA" id="ARBA00022804"/>
    </source>
</evidence>
<dbReference type="SUPFAM" id="SSF58069">
    <property type="entry name" value="Virus ectodomain"/>
    <property type="match status" value="1"/>
</dbReference>
<keyword evidence="22 33" id="KW-1133">Transmembrane helix</keyword>
<evidence type="ECO:0000256" key="13">
    <source>
        <dbReference type="ARBA" id="ARBA00022685"/>
    </source>
</evidence>
<evidence type="ECO:0000256" key="9">
    <source>
        <dbReference type="ARBA" id="ARBA00022511"/>
    </source>
</evidence>
<dbReference type="Gene3D" id="1.20.5.490">
    <property type="entry name" value="Single helix bin"/>
    <property type="match status" value="1"/>
</dbReference>
<keyword evidence="13 33" id="KW-0165">Cleavage on pair of basic residues</keyword>
<evidence type="ECO:0000256" key="7">
    <source>
        <dbReference type="ARBA" id="ARBA00022506"/>
    </source>
</evidence>
<evidence type="ECO:0000256" key="22">
    <source>
        <dbReference type="ARBA" id="ARBA00022989"/>
    </source>
</evidence>
<evidence type="ECO:0000256" key="11">
    <source>
        <dbReference type="ARBA" id="ARBA00022581"/>
    </source>
</evidence>
<evidence type="ECO:0000256" key="4">
    <source>
        <dbReference type="ARBA" id="ARBA00004563"/>
    </source>
</evidence>
<dbReference type="GO" id="GO:0020002">
    <property type="term" value="C:host cell plasma membrane"/>
    <property type="evidence" value="ECO:0007669"/>
    <property type="project" value="UniProtKB-SubCell"/>
</dbReference>
<dbReference type="Gene3D" id="2.170.40.20">
    <property type="entry name" value="Human immunodeficiency virus 1, Gp160, envelope glycoprotein"/>
    <property type="match status" value="2"/>
</dbReference>
<comment type="subcellular location">
    <subcellularLocation>
        <location evidence="3">Host cell membrane</location>
        <topology evidence="3">Peripheral membrane protein</topology>
    </subcellularLocation>
    <subcellularLocation>
        <location evidence="1">Host cell membrane</location>
        <topology evidence="1">Single-pass type I membrane protein</topology>
    </subcellularLocation>
    <subcellularLocation>
        <location evidence="2">Host endosome membrane</location>
        <topology evidence="2">Peripheral membrane protein</topology>
    </subcellularLocation>
    <subcellularLocation>
        <location evidence="5">Host endosome membrane</location>
        <topology evidence="5">Single-pass type I membrane protein</topology>
    </subcellularLocation>
    <subcellularLocation>
        <location evidence="6">Virion membrane</location>
        <topology evidence="6">Peripheral membrane protein</topology>
    </subcellularLocation>
    <subcellularLocation>
        <location evidence="4">Virion membrane</location>
        <topology evidence="4">Single-pass type I membrane protein</topology>
    </subcellularLocation>
</comment>
<comment type="subunit">
    <text evidence="32">The mature envelope protein (Env) consists of a homotrimer of non-covalently associated gp120-gp41 heterodimers. The resulting complex protrudes from the virus surface as a spike. There seems to be as few as 10 spikes on the average virion. Interacts with host CD4, CCR5 and CXCR4. Gp120 also interacts with the C-type lectins CD209/DC-SIGN and CLEC4M/DC-SIGNR (collectively referred to as DC-SIGN(R)). Gp120 and gp41 interact with GalCer. Gp120 interacts with host ITGA4/ITGB7 complex; on CD4+ T-cells, this interaction results in rapid activation of integrin ITGAL/LFA-1, which facilitates efficient cell-to-cell spreading of HIV-1. Gp120 interacts with cell-associated heparan sulfate; this interaction increases virus infectivity on permissive cells and may be involved in infection of CD4- cells.</text>
</comment>
<evidence type="ECO:0000256" key="19">
    <source>
        <dbReference type="ARBA" id="ARBA00022870"/>
    </source>
</evidence>
<organismHost>
    <name type="scientific">Homo sapiens</name>
    <name type="common">Human</name>
    <dbReference type="NCBI Taxonomy" id="9606"/>
</organismHost>
<organism evidence="36">
    <name type="scientific">Human immunodeficiency virus type 1</name>
    <name type="common">HIV-1</name>
    <dbReference type="NCBI Taxonomy" id="11676"/>
    <lineage>
        <taxon>Viruses</taxon>
        <taxon>Riboviria</taxon>
        <taxon>Pararnavirae</taxon>
        <taxon>Artverviricota</taxon>
        <taxon>Revtraviricetes</taxon>
        <taxon>Ortervirales</taxon>
        <taxon>Retroviridae</taxon>
        <taxon>Orthoretrovirinae</taxon>
        <taxon>Lentivirus</taxon>
        <taxon>Lentivirus humimdef1</taxon>
    </lineage>
</organism>
<evidence type="ECO:0000256" key="28">
    <source>
        <dbReference type="ARBA" id="ARBA00023180"/>
    </source>
</evidence>
<feature type="domain" description="Human immunodeficiency virus 1 envelope glycoprotein Gp120" evidence="34">
    <location>
        <begin position="33"/>
        <end position="141"/>
    </location>
</feature>
<dbReference type="EMBL" id="KM258974">
    <property type="protein sequence ID" value="AIL84294.1"/>
    <property type="molecule type" value="Genomic_RNA"/>
</dbReference>
<evidence type="ECO:0000256" key="1">
    <source>
        <dbReference type="ARBA" id="ARBA00004402"/>
    </source>
</evidence>
<feature type="domain" description="Retroviral envelope protein GP41-like" evidence="35">
    <location>
        <begin position="520"/>
        <end position="686"/>
    </location>
</feature>
<dbReference type="Gene3D" id="1.10.287.210">
    <property type="match status" value="1"/>
</dbReference>
<keyword evidence="7 33" id="KW-1168">Fusion of virus membrane with host membrane</keyword>
<comment type="domain">
    <text evidence="33">The 17 amino acids long immunosuppressive region is present in many retroviral envelope proteins. Synthetic peptides derived from this relatively conserved sequence inhibit immune function in vitro and in vivo.</text>
</comment>
<dbReference type="FunFam" id="2.170.40.20:FF:000003">
    <property type="entry name" value="Envelope glycoprotein gp160"/>
    <property type="match status" value="1"/>
</dbReference>
<evidence type="ECO:0000313" key="36">
    <source>
        <dbReference type="EMBL" id="AIL84294.1"/>
    </source>
</evidence>